<reference evidence="2 3" key="1">
    <citation type="submission" date="2023-07" db="EMBL/GenBank/DDBJ databases">
        <title>Genomic Encyclopedia of Type Strains, Phase IV (KMG-IV): sequencing the most valuable type-strain genomes for metagenomic binning, comparative biology and taxonomic classification.</title>
        <authorList>
            <person name="Goeker M."/>
        </authorList>
    </citation>
    <scope>NUCLEOTIDE SEQUENCE [LARGE SCALE GENOMIC DNA]</scope>
    <source>
        <strain evidence="2 3">DSM 15561</strain>
    </source>
</reference>
<dbReference type="RefSeq" id="WP_306891821.1">
    <property type="nucleotide sequence ID" value="NZ_JAUSVR010000023.1"/>
</dbReference>
<evidence type="ECO:0000313" key="3">
    <source>
        <dbReference type="Proteomes" id="UP001235094"/>
    </source>
</evidence>
<feature type="domain" description="DSBA-like thioredoxin" evidence="1">
    <location>
        <begin position="9"/>
        <end position="203"/>
    </location>
</feature>
<evidence type="ECO:0000259" key="1">
    <source>
        <dbReference type="Pfam" id="PF01323"/>
    </source>
</evidence>
<dbReference type="InterPro" id="IPR036249">
    <property type="entry name" value="Thioredoxin-like_sf"/>
</dbReference>
<sequence>MTDITHITYLFDPLCGWCYGASATLEKLVARPDLDIRLAPTGLFAGTGARPMDDGFAAYAWTNDQRISRMTGQPFSEDYLRKVLGDRTRLFDSCLPTLALTAVALNAPHREFQALKAIQNARYVEGRDITDLAVLVRILRGLELNDAADQLANLDPRVIAAYQTRLDAARQEMRRFSASGVPALVVGTDDNRRIVQASALFGSMDMLIAGLKAA</sequence>
<dbReference type="EMBL" id="JAUSVR010000023">
    <property type="protein sequence ID" value="MDQ0513181.1"/>
    <property type="molecule type" value="Genomic_DNA"/>
</dbReference>
<dbReference type="Gene3D" id="3.40.30.10">
    <property type="entry name" value="Glutaredoxin"/>
    <property type="match status" value="1"/>
</dbReference>
<dbReference type="Proteomes" id="UP001235094">
    <property type="component" value="Unassembled WGS sequence"/>
</dbReference>
<keyword evidence="3" id="KW-1185">Reference proteome</keyword>
<dbReference type="SUPFAM" id="SSF52833">
    <property type="entry name" value="Thioredoxin-like"/>
    <property type="match status" value="1"/>
</dbReference>
<dbReference type="InterPro" id="IPR001853">
    <property type="entry name" value="DSBA-like_thioredoxin_dom"/>
</dbReference>
<dbReference type="CDD" id="cd03025">
    <property type="entry name" value="DsbA_FrnE_like"/>
    <property type="match status" value="1"/>
</dbReference>
<proteinExistence type="predicted"/>
<comment type="caution">
    <text evidence="2">The sequence shown here is derived from an EMBL/GenBank/DDBJ whole genome shotgun (WGS) entry which is preliminary data.</text>
</comment>
<protein>
    <recommendedName>
        <fullName evidence="1">DSBA-like thioredoxin domain-containing protein</fullName>
    </recommendedName>
</protein>
<accession>A0ABU0LWV0</accession>
<name>A0ABU0LWV0_9HYPH</name>
<dbReference type="Pfam" id="PF01323">
    <property type="entry name" value="DSBA"/>
    <property type="match status" value="1"/>
</dbReference>
<organism evidence="2 3">
    <name type="scientific">Ancylobacter amanitiformis</name>
    <dbReference type="NCBI Taxonomy" id="217069"/>
    <lineage>
        <taxon>Bacteria</taxon>
        <taxon>Pseudomonadati</taxon>
        <taxon>Pseudomonadota</taxon>
        <taxon>Alphaproteobacteria</taxon>
        <taxon>Hyphomicrobiales</taxon>
        <taxon>Xanthobacteraceae</taxon>
        <taxon>Ancylobacter</taxon>
    </lineage>
</organism>
<gene>
    <name evidence="2" type="ORF">QOZ99_004099</name>
</gene>
<evidence type="ECO:0000313" key="2">
    <source>
        <dbReference type="EMBL" id="MDQ0513181.1"/>
    </source>
</evidence>